<keyword evidence="7 11" id="KW-0863">Zinc-finger</keyword>
<feature type="domain" description="Zn(2)-C6 fungal-type" evidence="13">
    <location>
        <begin position="355"/>
        <end position="384"/>
    </location>
</feature>
<feature type="compositionally biased region" description="Polar residues" evidence="12">
    <location>
        <begin position="534"/>
        <end position="550"/>
    </location>
</feature>
<evidence type="ECO:0000256" key="7">
    <source>
        <dbReference type="ARBA" id="ARBA00022771"/>
    </source>
</evidence>
<dbReference type="Pfam" id="PF01014">
    <property type="entry name" value="Uricase"/>
    <property type="match status" value="2"/>
</dbReference>
<dbReference type="PANTHER" id="PTHR42874:SF1">
    <property type="entry name" value="URICASE"/>
    <property type="match status" value="1"/>
</dbReference>
<dbReference type="GO" id="GO:0006145">
    <property type="term" value="P:purine nucleobase catabolic process"/>
    <property type="evidence" value="ECO:0007669"/>
    <property type="project" value="TreeGrafter"/>
</dbReference>
<protein>
    <recommendedName>
        <fullName evidence="3">factor independent urate hydroxylase</fullName>
        <ecNumber evidence="3">1.7.3.3</ecNumber>
    </recommendedName>
    <alternativeName>
        <fullName evidence="10">Urate oxidase</fullName>
    </alternativeName>
</protein>
<dbReference type="PROSITE" id="PS50157">
    <property type="entry name" value="ZINC_FINGER_C2H2_2"/>
    <property type="match status" value="1"/>
</dbReference>
<dbReference type="EC" id="1.7.3.3" evidence="3"/>
<dbReference type="NCBIfam" id="TIGR03383">
    <property type="entry name" value="urate_oxi"/>
    <property type="match status" value="1"/>
</dbReference>
<dbReference type="SUPFAM" id="SSF55620">
    <property type="entry name" value="Tetrahydrobiopterin biosynthesis enzymes-like"/>
    <property type="match status" value="2"/>
</dbReference>
<keyword evidence="6" id="KW-0677">Repeat</keyword>
<dbReference type="Gene3D" id="3.10.270.10">
    <property type="entry name" value="Urate Oxidase"/>
    <property type="match status" value="1"/>
</dbReference>
<evidence type="ECO:0000256" key="4">
    <source>
        <dbReference type="ARBA" id="ARBA00022631"/>
    </source>
</evidence>
<feature type="region of interest" description="Disordered" evidence="12">
    <location>
        <begin position="597"/>
        <end position="644"/>
    </location>
</feature>
<evidence type="ECO:0000256" key="8">
    <source>
        <dbReference type="ARBA" id="ARBA00022833"/>
    </source>
</evidence>
<dbReference type="SUPFAM" id="SSF57667">
    <property type="entry name" value="beta-beta-alpha zinc fingers"/>
    <property type="match status" value="1"/>
</dbReference>
<comment type="caution">
    <text evidence="15">The sequence shown here is derived from an EMBL/GenBank/DDBJ whole genome shotgun (WGS) entry which is preliminary data.</text>
</comment>
<feature type="compositionally biased region" description="Low complexity" evidence="12">
    <location>
        <begin position="724"/>
        <end position="747"/>
    </location>
</feature>
<dbReference type="GO" id="GO:0000981">
    <property type="term" value="F:DNA-binding transcription factor activity, RNA polymerase II-specific"/>
    <property type="evidence" value="ECO:0007669"/>
    <property type="project" value="InterPro"/>
</dbReference>
<name>A0A4S4KNG2_9APHY</name>
<dbReference type="AlphaFoldDB" id="A0A4S4KNG2"/>
<dbReference type="GO" id="GO:0008270">
    <property type="term" value="F:zinc ion binding"/>
    <property type="evidence" value="ECO:0007669"/>
    <property type="project" value="UniProtKB-KW"/>
</dbReference>
<evidence type="ECO:0000256" key="1">
    <source>
        <dbReference type="ARBA" id="ARBA00004831"/>
    </source>
</evidence>
<keyword evidence="16" id="KW-1185">Reference proteome</keyword>
<dbReference type="Gene3D" id="3.30.160.60">
    <property type="entry name" value="Classic Zinc Finger"/>
    <property type="match status" value="1"/>
</dbReference>
<organism evidence="15 16">
    <name type="scientific">Hermanssonia centrifuga</name>
    <dbReference type="NCBI Taxonomy" id="98765"/>
    <lineage>
        <taxon>Eukaryota</taxon>
        <taxon>Fungi</taxon>
        <taxon>Dikarya</taxon>
        <taxon>Basidiomycota</taxon>
        <taxon>Agaricomycotina</taxon>
        <taxon>Agaricomycetes</taxon>
        <taxon>Polyporales</taxon>
        <taxon>Meruliaceae</taxon>
        <taxon>Hermanssonia</taxon>
    </lineage>
</organism>
<evidence type="ECO:0000256" key="6">
    <source>
        <dbReference type="ARBA" id="ARBA00022737"/>
    </source>
</evidence>
<sequence>MSTETAATYLSHARYGKDIIRVFRVVREDKWHTIVEYNVTALLEGDIDVSYTHADNSVVVATDSIKNITYHLAKTSPHILHPERFALHLGTYLVSKYKHIHKAFITIEQLRWKRIDIDATKGKDKIVANVSAGITDLLVLKSTGSAFEGFVRDEHTTLVEVDDRIFSTSIDLKYTYSPFSISQDTSVDAPKFAKPDVCGPGSPWDGETVAVKARTATVEIFAQDESASVQATLYKMGEHIITENTQVQTVSYSLPNKHYIPVDMRYIGIDNLTPAKAEVFVPVSAPSGLISATISHTGDRPYKCQHCGDQFARSDLLSRHINKCHASEKPPTTTAPNNRRKGTAAASRATTSKQACDQCVTSSLPCDGCNPCSKCVQRKCRCTYVKFHRQTAPAGPGHLPPNALPHQPHRSSISLNGRLPDEFILGPPPASGSMAGMYLPADYHLSAGSSLYPTHPHAYNDPHQSPNSAMMSAATRDSIDPSPDMLARYRAQAELLNRAGVLPNGALTHNMGSQGTAGLYTADGQPLARYDMSSSQANSWAHPSQSFQSTKDVDGYATGPGRSFPGGGGSAALSAHPPQHGAPFTNMHAIHPGTYADDGVPFPQQHTHHAGHGAHQQHTEELNDDFGSDGGHSVPSSANSSSIHLPMIDPHVRQYASSASPAVGYQQPNMGHRSGRKNEATGEGGFSNAFGLMSLDDPNVLAGLSNDAAPFFSALNGFSHEEGNSVTNPTSPNSSSASLHSTETSQSNDSHNTSITSNSSQLALSFPTPTPEQFASMKGLLPSAGGRDGFEKFWKQYMRTPLTGPSGGASLFPLQTPTGPGQQLGSGITGMAAGSMNGGRPSPTRRHSRVASLPSMKTPPLFTANGAIQEMNSFAPQGNFSLSLGPKARERQHHQGQHGHPDQLQGQQGGFSSVRTTLHGDAEDLKSYEQAVLARKAPTTLNLVPKRRGTLPGGSSVPPMGKSMSPPQQPAMPSLSHATNASMMQGMAGHKVGDMNRDRPGSSSSALADAFGPSSSSHSQHQASSESPRESSVGAESDSAASSYRPSFKRLASQTLGPVNSKRALLGPAGWDDDGEEALEDDELDDDDFRYDTRRYHGYGQGQAALRRFSLPAGAGIASGGSTLPPIRTYLQETLSETPVNAYPQ</sequence>
<dbReference type="PRINTS" id="PR00093">
    <property type="entry name" value="URICASE"/>
</dbReference>
<feature type="region of interest" description="Disordered" evidence="12">
    <location>
        <begin position="939"/>
        <end position="976"/>
    </location>
</feature>
<feature type="compositionally biased region" description="Polar residues" evidence="12">
    <location>
        <begin position="748"/>
        <end position="763"/>
    </location>
</feature>
<keyword evidence="9" id="KW-0560">Oxidoreductase</keyword>
<feature type="region of interest" description="Disordered" evidence="12">
    <location>
        <begin position="877"/>
        <end position="914"/>
    </location>
</feature>
<dbReference type="InterPro" id="IPR036236">
    <property type="entry name" value="Znf_C2H2_sf"/>
</dbReference>
<evidence type="ECO:0000313" key="15">
    <source>
        <dbReference type="EMBL" id="THH00069.1"/>
    </source>
</evidence>
<dbReference type="PROSITE" id="PS00028">
    <property type="entry name" value="ZINC_FINGER_C2H2_1"/>
    <property type="match status" value="1"/>
</dbReference>
<dbReference type="FunFam" id="3.30.160.60:FF:000100">
    <property type="entry name" value="Zinc finger 45-like"/>
    <property type="match status" value="1"/>
</dbReference>
<feature type="compositionally biased region" description="Polar residues" evidence="12">
    <location>
        <begin position="634"/>
        <end position="643"/>
    </location>
</feature>
<feature type="region of interest" description="Disordered" evidence="12">
    <location>
        <begin position="656"/>
        <end position="682"/>
    </location>
</feature>
<dbReference type="Proteomes" id="UP000309038">
    <property type="component" value="Unassembled WGS sequence"/>
</dbReference>
<dbReference type="GO" id="GO:0019628">
    <property type="term" value="P:urate catabolic process"/>
    <property type="evidence" value="ECO:0007669"/>
    <property type="project" value="UniProtKB-UniPathway"/>
</dbReference>
<evidence type="ECO:0000256" key="10">
    <source>
        <dbReference type="ARBA" id="ARBA00031317"/>
    </source>
</evidence>
<dbReference type="CDD" id="cd00067">
    <property type="entry name" value="GAL4"/>
    <property type="match status" value="1"/>
</dbReference>
<feature type="domain" description="C2H2-type" evidence="14">
    <location>
        <begin position="302"/>
        <end position="330"/>
    </location>
</feature>
<dbReference type="GO" id="GO:0004846">
    <property type="term" value="F:urate oxidase activity"/>
    <property type="evidence" value="ECO:0007669"/>
    <property type="project" value="UniProtKB-EC"/>
</dbReference>
<feature type="compositionally biased region" description="Basic and acidic residues" evidence="12">
    <location>
        <begin position="991"/>
        <end position="1000"/>
    </location>
</feature>
<dbReference type="PANTHER" id="PTHR42874">
    <property type="entry name" value="URICASE"/>
    <property type="match status" value="1"/>
</dbReference>
<evidence type="ECO:0000256" key="3">
    <source>
        <dbReference type="ARBA" id="ARBA00012598"/>
    </source>
</evidence>
<dbReference type="PROSITE" id="PS50048">
    <property type="entry name" value="ZN2_CY6_FUNGAL_2"/>
    <property type="match status" value="1"/>
</dbReference>
<proteinExistence type="inferred from homology"/>
<keyword evidence="4" id="KW-0659">Purine metabolism</keyword>
<feature type="region of interest" description="Disordered" evidence="12">
    <location>
        <begin position="835"/>
        <end position="857"/>
    </location>
</feature>
<comment type="pathway">
    <text evidence="1">Purine metabolism; urate degradation; (S)-allantoin from urate: step 1/3.</text>
</comment>
<evidence type="ECO:0000256" key="11">
    <source>
        <dbReference type="PROSITE-ProRule" id="PRU00042"/>
    </source>
</evidence>
<dbReference type="InterPro" id="IPR013087">
    <property type="entry name" value="Znf_C2H2_type"/>
</dbReference>
<keyword evidence="8" id="KW-0862">Zinc</keyword>
<evidence type="ECO:0000256" key="5">
    <source>
        <dbReference type="ARBA" id="ARBA00022723"/>
    </source>
</evidence>
<feature type="region of interest" description="Disordered" evidence="12">
    <location>
        <begin position="990"/>
        <end position="1045"/>
    </location>
</feature>
<comment type="similarity">
    <text evidence="2">Belongs to the uricase family.</text>
</comment>
<feature type="compositionally biased region" description="Low complexity" evidence="12">
    <location>
        <begin position="963"/>
        <end position="976"/>
    </location>
</feature>
<dbReference type="InterPro" id="IPR002042">
    <property type="entry name" value="Uricase"/>
</dbReference>
<keyword evidence="5" id="KW-0479">Metal-binding</keyword>
<reference evidence="15 16" key="1">
    <citation type="submission" date="2019-02" db="EMBL/GenBank/DDBJ databases">
        <title>Genome sequencing of the rare red list fungi Phlebia centrifuga.</title>
        <authorList>
            <person name="Buettner E."/>
            <person name="Kellner H."/>
        </authorList>
    </citation>
    <scope>NUCLEOTIDE SEQUENCE [LARGE SCALE GENOMIC DNA]</scope>
    <source>
        <strain evidence="15 16">DSM 108282</strain>
    </source>
</reference>
<dbReference type="UniPathway" id="UPA00394">
    <property type="reaction ID" value="UER00650"/>
</dbReference>
<feature type="compositionally biased region" description="Low complexity" evidence="12">
    <location>
        <begin position="1014"/>
        <end position="1026"/>
    </location>
</feature>
<evidence type="ECO:0000313" key="16">
    <source>
        <dbReference type="Proteomes" id="UP000309038"/>
    </source>
</evidence>
<gene>
    <name evidence="15" type="ORF">EW026_g2381</name>
</gene>
<accession>A0A4S4KNG2</accession>
<dbReference type="GO" id="GO:0005777">
    <property type="term" value="C:peroxisome"/>
    <property type="evidence" value="ECO:0007669"/>
    <property type="project" value="TreeGrafter"/>
</dbReference>
<evidence type="ECO:0000259" key="14">
    <source>
        <dbReference type="PROSITE" id="PS50157"/>
    </source>
</evidence>
<feature type="region of interest" description="Disordered" evidence="12">
    <location>
        <begin position="1061"/>
        <end position="1086"/>
    </location>
</feature>
<feature type="region of interest" description="Disordered" evidence="12">
    <location>
        <begin position="323"/>
        <end position="346"/>
    </location>
</feature>
<evidence type="ECO:0000256" key="9">
    <source>
        <dbReference type="ARBA" id="ARBA00023002"/>
    </source>
</evidence>
<feature type="region of interest" description="Disordered" evidence="12">
    <location>
        <begin position="722"/>
        <end position="781"/>
    </location>
</feature>
<feature type="compositionally biased region" description="Acidic residues" evidence="12">
    <location>
        <begin position="1071"/>
        <end position="1086"/>
    </location>
</feature>
<feature type="region of interest" description="Disordered" evidence="12">
    <location>
        <begin position="534"/>
        <end position="584"/>
    </location>
</feature>
<dbReference type="InterPro" id="IPR001138">
    <property type="entry name" value="Zn2Cys6_DnaBD"/>
</dbReference>
<dbReference type="EMBL" id="SGPJ01000060">
    <property type="protein sequence ID" value="THH00069.1"/>
    <property type="molecule type" value="Genomic_DNA"/>
</dbReference>
<evidence type="ECO:0000259" key="13">
    <source>
        <dbReference type="PROSITE" id="PS50048"/>
    </source>
</evidence>
<evidence type="ECO:0000256" key="2">
    <source>
        <dbReference type="ARBA" id="ARBA00009760"/>
    </source>
</evidence>
<evidence type="ECO:0000256" key="12">
    <source>
        <dbReference type="SAM" id="MobiDB-lite"/>
    </source>
</evidence>